<gene>
    <name evidence="2" type="ORF">PFISCL1PPCAC_12141</name>
</gene>
<feature type="non-terminal residue" evidence="2">
    <location>
        <position position="1"/>
    </location>
</feature>
<dbReference type="PROSITE" id="PS51910">
    <property type="entry name" value="GH18_2"/>
    <property type="match status" value="1"/>
</dbReference>
<dbReference type="Pfam" id="PF00704">
    <property type="entry name" value="Glyco_hydro_18"/>
    <property type="match status" value="1"/>
</dbReference>
<dbReference type="InterPro" id="IPR017853">
    <property type="entry name" value="GH"/>
</dbReference>
<dbReference type="SUPFAM" id="SSF51445">
    <property type="entry name" value="(Trans)glycosidases"/>
    <property type="match status" value="1"/>
</dbReference>
<feature type="domain" description="GH18" evidence="1">
    <location>
        <begin position="1"/>
        <end position="88"/>
    </location>
</feature>
<dbReference type="Gene3D" id="3.20.20.80">
    <property type="entry name" value="Glycosidases"/>
    <property type="match status" value="1"/>
</dbReference>
<comment type="caution">
    <text evidence="2">The sequence shown here is derived from an EMBL/GenBank/DDBJ whole genome shotgun (WGS) entry which is preliminary data.</text>
</comment>
<keyword evidence="3" id="KW-1185">Reference proteome</keyword>
<reference evidence="2" key="1">
    <citation type="submission" date="2023-10" db="EMBL/GenBank/DDBJ databases">
        <title>Genome assembly of Pristionchus species.</title>
        <authorList>
            <person name="Yoshida K."/>
            <person name="Sommer R.J."/>
        </authorList>
    </citation>
    <scope>NUCLEOTIDE SEQUENCE</scope>
    <source>
        <strain evidence="2">RS5133</strain>
    </source>
</reference>
<evidence type="ECO:0000259" key="1">
    <source>
        <dbReference type="PROSITE" id="PS51910"/>
    </source>
</evidence>
<accession>A0AAV5VSV1</accession>
<organism evidence="2 3">
    <name type="scientific">Pristionchus fissidentatus</name>
    <dbReference type="NCBI Taxonomy" id="1538716"/>
    <lineage>
        <taxon>Eukaryota</taxon>
        <taxon>Metazoa</taxon>
        <taxon>Ecdysozoa</taxon>
        <taxon>Nematoda</taxon>
        <taxon>Chromadorea</taxon>
        <taxon>Rhabditida</taxon>
        <taxon>Rhabditina</taxon>
        <taxon>Diplogasteromorpha</taxon>
        <taxon>Diplogasteroidea</taxon>
        <taxon>Neodiplogasteridae</taxon>
        <taxon>Pristionchus</taxon>
    </lineage>
</organism>
<evidence type="ECO:0000313" key="3">
    <source>
        <dbReference type="Proteomes" id="UP001432322"/>
    </source>
</evidence>
<proteinExistence type="predicted"/>
<name>A0AAV5VSV1_9BILA</name>
<protein>
    <recommendedName>
        <fullName evidence="1">GH18 domain-containing protein</fullName>
    </recommendedName>
</protein>
<feature type="non-terminal residue" evidence="2">
    <location>
        <position position="88"/>
    </location>
</feature>
<dbReference type="EMBL" id="BTSY01000003">
    <property type="protein sequence ID" value="GMT20844.1"/>
    <property type="molecule type" value="Genomic_DNA"/>
</dbReference>
<dbReference type="GO" id="GO:0005975">
    <property type="term" value="P:carbohydrate metabolic process"/>
    <property type="evidence" value="ECO:0007669"/>
    <property type="project" value="InterPro"/>
</dbReference>
<dbReference type="Proteomes" id="UP001432322">
    <property type="component" value="Unassembled WGS sequence"/>
</dbReference>
<sequence length="88" mass="10030">ATIMVGVLHHATYNGVYKMMSTLSKNVDLIILHSHKFHDRTPTIAALQSPLFSSEESPSFRQTDNINYLVKEWLKLGYKRNQLIVGLT</sequence>
<dbReference type="AlphaFoldDB" id="A0AAV5VSV1"/>
<dbReference type="InterPro" id="IPR001223">
    <property type="entry name" value="Glyco_hydro18_cat"/>
</dbReference>
<evidence type="ECO:0000313" key="2">
    <source>
        <dbReference type="EMBL" id="GMT20844.1"/>
    </source>
</evidence>